<dbReference type="Pfam" id="PF07690">
    <property type="entry name" value="MFS_1"/>
    <property type="match status" value="1"/>
</dbReference>
<sequence length="415" mass="42368">MSHTLPAPPVPSASGELSPSLLLLFAAACGLLVANIYYAQPLIGLIAPDLGLPDSLAGIVVACAQLGYGVGLLMLVPLADCVENRRLVLILLGGVVASLVAIAASTAAWSFLAATLTLGLCAAAAQILVPLASQLAAPAHRGRVVGNVMAGLLAGIMLARPLASVLAQWGGWRAVFVVSTVLVCALAVALGRKLPRRAPQAGLSYGAILRSMPGLLARNPLLRRRAFYQAMMFAAFTAFWTATPLLLVEQFGFGQYGIAAFALCGAAGALVAPLAGRLADRGLTRAGTFGALACVTLSFAATGWAGQASTVLWLALAAIGIDAAVQVCQVLSLRAIFMLAPEQRGRLNALFMTSVFVGGACGSTLAGALYAAYGWHGVALLGSAFGLAALALFATEGRARPLPAADGARRQAQSR</sequence>
<dbReference type="InterPro" id="IPR011701">
    <property type="entry name" value="MFS"/>
</dbReference>
<proteinExistence type="predicted"/>
<feature type="transmembrane region" description="Helical" evidence="4">
    <location>
        <begin position="144"/>
        <end position="163"/>
    </location>
</feature>
<feature type="domain" description="Major facilitator superfamily (MFS) profile" evidence="5">
    <location>
        <begin position="21"/>
        <end position="400"/>
    </location>
</feature>
<feature type="transmembrane region" description="Helical" evidence="4">
    <location>
        <begin position="111"/>
        <end position="132"/>
    </location>
</feature>
<dbReference type="RefSeq" id="WP_143951015.1">
    <property type="nucleotide sequence ID" value="NZ_BAABMB010000005.1"/>
</dbReference>
<feature type="transmembrane region" description="Helical" evidence="4">
    <location>
        <begin position="253"/>
        <end position="274"/>
    </location>
</feature>
<dbReference type="PANTHER" id="PTHR42910:SF1">
    <property type="entry name" value="MAJOR FACILITATOR SUPERFAMILY (MFS) PROFILE DOMAIN-CONTAINING PROTEIN"/>
    <property type="match status" value="1"/>
</dbReference>
<name>A0A556A7P0_9BURK</name>
<keyword evidence="7" id="KW-1185">Reference proteome</keyword>
<keyword evidence="3 4" id="KW-0472">Membrane</keyword>
<evidence type="ECO:0000256" key="1">
    <source>
        <dbReference type="ARBA" id="ARBA00022692"/>
    </source>
</evidence>
<dbReference type="AlphaFoldDB" id="A0A556A7P0"/>
<evidence type="ECO:0000256" key="2">
    <source>
        <dbReference type="ARBA" id="ARBA00022989"/>
    </source>
</evidence>
<dbReference type="OrthoDB" id="9815356at2"/>
<keyword evidence="2 4" id="KW-1133">Transmembrane helix</keyword>
<dbReference type="Proteomes" id="UP000318405">
    <property type="component" value="Unassembled WGS sequence"/>
</dbReference>
<feature type="transmembrane region" description="Helical" evidence="4">
    <location>
        <begin position="55"/>
        <end position="75"/>
    </location>
</feature>
<dbReference type="InterPro" id="IPR020846">
    <property type="entry name" value="MFS_dom"/>
</dbReference>
<dbReference type="CDD" id="cd17324">
    <property type="entry name" value="MFS_NepI_like"/>
    <property type="match status" value="1"/>
</dbReference>
<dbReference type="EMBL" id="VLTJ01000042">
    <property type="protein sequence ID" value="TSH88899.1"/>
    <property type="molecule type" value="Genomic_DNA"/>
</dbReference>
<evidence type="ECO:0000256" key="3">
    <source>
        <dbReference type="ARBA" id="ARBA00023136"/>
    </source>
</evidence>
<dbReference type="InterPro" id="IPR036259">
    <property type="entry name" value="MFS_trans_sf"/>
</dbReference>
<feature type="transmembrane region" description="Helical" evidence="4">
    <location>
        <begin position="87"/>
        <end position="105"/>
    </location>
</feature>
<dbReference type="PROSITE" id="PS50850">
    <property type="entry name" value="MFS"/>
    <property type="match status" value="1"/>
</dbReference>
<reference evidence="6 7" key="1">
    <citation type="submission" date="2019-07" db="EMBL/GenBank/DDBJ databases">
        <title>Qingshengfaniella alkalisoli gen. nov., sp. nov., isolated from saline soil.</title>
        <authorList>
            <person name="Xu L."/>
            <person name="Huang X.-X."/>
            <person name="Sun J.-Q."/>
        </authorList>
    </citation>
    <scope>NUCLEOTIDE SEQUENCE [LARGE SCALE GENOMIC DNA]</scope>
    <source>
        <strain evidence="6 7">DSM 27279</strain>
    </source>
</reference>
<feature type="transmembrane region" description="Helical" evidence="4">
    <location>
        <begin position="286"/>
        <end position="305"/>
    </location>
</feature>
<comment type="caution">
    <text evidence="6">The sequence shown here is derived from an EMBL/GenBank/DDBJ whole genome shotgun (WGS) entry which is preliminary data.</text>
</comment>
<keyword evidence="1 4" id="KW-0812">Transmembrane</keyword>
<feature type="transmembrane region" description="Helical" evidence="4">
    <location>
        <begin position="169"/>
        <end position="190"/>
    </location>
</feature>
<feature type="transmembrane region" description="Helical" evidence="4">
    <location>
        <begin position="375"/>
        <end position="394"/>
    </location>
</feature>
<evidence type="ECO:0000256" key="4">
    <source>
        <dbReference type="SAM" id="Phobius"/>
    </source>
</evidence>
<feature type="transmembrane region" description="Helical" evidence="4">
    <location>
        <begin position="21"/>
        <end position="43"/>
    </location>
</feature>
<feature type="transmembrane region" description="Helical" evidence="4">
    <location>
        <begin position="311"/>
        <end position="337"/>
    </location>
</feature>
<gene>
    <name evidence="6" type="ORF">FOZ76_25020</name>
</gene>
<protein>
    <submittedName>
        <fullName evidence="6">MFS transporter</fullName>
    </submittedName>
</protein>
<dbReference type="Gene3D" id="1.20.1250.20">
    <property type="entry name" value="MFS general substrate transporter like domains"/>
    <property type="match status" value="1"/>
</dbReference>
<feature type="transmembrane region" description="Helical" evidence="4">
    <location>
        <begin position="349"/>
        <end position="369"/>
    </location>
</feature>
<dbReference type="SUPFAM" id="SSF103473">
    <property type="entry name" value="MFS general substrate transporter"/>
    <property type="match status" value="1"/>
</dbReference>
<feature type="transmembrane region" description="Helical" evidence="4">
    <location>
        <begin position="226"/>
        <end position="247"/>
    </location>
</feature>
<organism evidence="6 7">
    <name type="scientific">Verticiella sediminum</name>
    <dbReference type="NCBI Taxonomy" id="1247510"/>
    <lineage>
        <taxon>Bacteria</taxon>
        <taxon>Pseudomonadati</taxon>
        <taxon>Pseudomonadota</taxon>
        <taxon>Betaproteobacteria</taxon>
        <taxon>Burkholderiales</taxon>
        <taxon>Alcaligenaceae</taxon>
        <taxon>Verticiella</taxon>
    </lineage>
</organism>
<accession>A0A556A7P0</accession>
<dbReference type="PANTHER" id="PTHR42910">
    <property type="entry name" value="TRANSPORTER SCO4007-RELATED"/>
    <property type="match status" value="1"/>
</dbReference>
<evidence type="ECO:0000313" key="7">
    <source>
        <dbReference type="Proteomes" id="UP000318405"/>
    </source>
</evidence>
<evidence type="ECO:0000259" key="5">
    <source>
        <dbReference type="PROSITE" id="PS50850"/>
    </source>
</evidence>
<dbReference type="GO" id="GO:0022857">
    <property type="term" value="F:transmembrane transporter activity"/>
    <property type="evidence" value="ECO:0007669"/>
    <property type="project" value="InterPro"/>
</dbReference>
<evidence type="ECO:0000313" key="6">
    <source>
        <dbReference type="EMBL" id="TSH88899.1"/>
    </source>
</evidence>